<gene>
    <name evidence="1" type="ORF">DARMORV10_C05P19870.1</name>
</gene>
<protein>
    <submittedName>
        <fullName evidence="1">(rape) hypothetical protein</fullName>
    </submittedName>
</protein>
<proteinExistence type="predicted"/>
<dbReference type="Proteomes" id="UP001295469">
    <property type="component" value="Chromosome C05"/>
</dbReference>
<organism evidence="1">
    <name type="scientific">Brassica napus</name>
    <name type="common">Rape</name>
    <dbReference type="NCBI Taxonomy" id="3708"/>
    <lineage>
        <taxon>Eukaryota</taxon>
        <taxon>Viridiplantae</taxon>
        <taxon>Streptophyta</taxon>
        <taxon>Embryophyta</taxon>
        <taxon>Tracheophyta</taxon>
        <taxon>Spermatophyta</taxon>
        <taxon>Magnoliopsida</taxon>
        <taxon>eudicotyledons</taxon>
        <taxon>Gunneridae</taxon>
        <taxon>Pentapetalae</taxon>
        <taxon>rosids</taxon>
        <taxon>malvids</taxon>
        <taxon>Brassicales</taxon>
        <taxon>Brassicaceae</taxon>
        <taxon>Brassiceae</taxon>
        <taxon>Brassica</taxon>
    </lineage>
</organism>
<sequence length="33" mass="3768">MANSVLLLPNLKPAVVPISLRYSYIIPPKHYCR</sequence>
<reference evidence="1" key="1">
    <citation type="submission" date="2021-01" db="EMBL/GenBank/DDBJ databases">
        <authorList>
            <consortium name="Genoscope - CEA"/>
            <person name="William W."/>
        </authorList>
    </citation>
    <scope>NUCLEOTIDE SEQUENCE</scope>
</reference>
<evidence type="ECO:0000313" key="1">
    <source>
        <dbReference type="EMBL" id="CAF1927387.1"/>
    </source>
</evidence>
<dbReference type="EMBL" id="HG994369">
    <property type="protein sequence ID" value="CAF1927387.1"/>
    <property type="molecule type" value="Genomic_DNA"/>
</dbReference>
<name>A0A816KWF9_BRANA</name>
<accession>A0A816KWF9</accession>
<dbReference type="AlphaFoldDB" id="A0A816KWF9"/>